<feature type="region of interest" description="Disordered" evidence="1">
    <location>
        <begin position="83"/>
        <end position="180"/>
    </location>
</feature>
<keyword evidence="3" id="KW-1185">Reference proteome</keyword>
<protein>
    <submittedName>
        <fullName evidence="2">Uncharacterized protein</fullName>
    </submittedName>
</protein>
<dbReference type="Proteomes" id="UP000070544">
    <property type="component" value="Unassembled WGS sequence"/>
</dbReference>
<organism evidence="2 3">
    <name type="scientific">Gonapodya prolifera (strain JEL478)</name>
    <name type="common">Monoblepharis prolifera</name>
    <dbReference type="NCBI Taxonomy" id="1344416"/>
    <lineage>
        <taxon>Eukaryota</taxon>
        <taxon>Fungi</taxon>
        <taxon>Fungi incertae sedis</taxon>
        <taxon>Chytridiomycota</taxon>
        <taxon>Chytridiomycota incertae sedis</taxon>
        <taxon>Monoblepharidomycetes</taxon>
        <taxon>Monoblepharidales</taxon>
        <taxon>Gonapodyaceae</taxon>
        <taxon>Gonapodya</taxon>
    </lineage>
</organism>
<dbReference type="AlphaFoldDB" id="A0A139AY31"/>
<accession>A0A139AY31</accession>
<feature type="region of interest" description="Disordered" evidence="1">
    <location>
        <begin position="55"/>
        <end position="74"/>
    </location>
</feature>
<evidence type="ECO:0000313" key="3">
    <source>
        <dbReference type="Proteomes" id="UP000070544"/>
    </source>
</evidence>
<evidence type="ECO:0000256" key="1">
    <source>
        <dbReference type="SAM" id="MobiDB-lite"/>
    </source>
</evidence>
<reference evidence="2 3" key="1">
    <citation type="journal article" date="2015" name="Genome Biol. Evol.">
        <title>Phylogenomic analyses indicate that early fungi evolved digesting cell walls of algal ancestors of land plants.</title>
        <authorList>
            <person name="Chang Y."/>
            <person name="Wang S."/>
            <person name="Sekimoto S."/>
            <person name="Aerts A.L."/>
            <person name="Choi C."/>
            <person name="Clum A."/>
            <person name="LaButti K.M."/>
            <person name="Lindquist E.A."/>
            <person name="Yee Ngan C."/>
            <person name="Ohm R.A."/>
            <person name="Salamov A.A."/>
            <person name="Grigoriev I.V."/>
            <person name="Spatafora J.W."/>
            <person name="Berbee M.L."/>
        </authorList>
    </citation>
    <scope>NUCLEOTIDE SEQUENCE [LARGE SCALE GENOMIC DNA]</scope>
    <source>
        <strain evidence="2 3">JEL478</strain>
    </source>
</reference>
<gene>
    <name evidence="2" type="ORF">M427DRAFT_51582</name>
</gene>
<evidence type="ECO:0000313" key="2">
    <source>
        <dbReference type="EMBL" id="KXS21355.1"/>
    </source>
</evidence>
<proteinExistence type="predicted"/>
<dbReference type="EMBL" id="KQ965733">
    <property type="protein sequence ID" value="KXS21355.1"/>
    <property type="molecule type" value="Genomic_DNA"/>
</dbReference>
<name>A0A139AY31_GONPJ</name>
<sequence length="233" mass="24636">MPSTVKLKSVLHQLSQVVHATGGEAVQMVIPDPQDIPSLINDTKDVAEIALKATDDEHQQQQQAAPKITRPASPLIVHRALSSDRRGSGSGLGRARGISPTPPKTHSRTASSDGRLPVRAKLDVPRPNPPTGTSDIVDLLAPMPVPVPNIRGRARSRDDTNRSATVPAPSSSSSGRSVSLDPSVLSRLVFDNRIKQGRPVLALETEDDSVLAVRIGVEGGAGDGEGDRSRAYI</sequence>
<feature type="compositionally biased region" description="Low complexity" evidence="1">
    <location>
        <begin position="163"/>
        <end position="180"/>
    </location>
</feature>